<dbReference type="InterPro" id="IPR013221">
    <property type="entry name" value="Mur_ligase_cen"/>
</dbReference>
<dbReference type="EMBL" id="AP018933">
    <property type="protein sequence ID" value="BBG29677.1"/>
    <property type="molecule type" value="Genomic_DNA"/>
</dbReference>
<feature type="domain" description="Mur ligase central" evidence="17">
    <location>
        <begin position="173"/>
        <end position="354"/>
    </location>
</feature>
<dbReference type="Pfam" id="PF02875">
    <property type="entry name" value="Mur_ligase_C"/>
    <property type="match status" value="1"/>
</dbReference>
<evidence type="ECO:0000256" key="11">
    <source>
        <dbReference type="ARBA" id="ARBA00023306"/>
    </source>
</evidence>
<dbReference type="GO" id="GO:0071555">
    <property type="term" value="P:cell wall organization"/>
    <property type="evidence" value="ECO:0007669"/>
    <property type="project" value="UniProtKB-KW"/>
</dbReference>
<comment type="catalytic activity">
    <reaction evidence="13 14">
        <text>UDP-N-acetyl-alpha-D-muramate + L-alanine + ATP = UDP-N-acetyl-alpha-D-muramoyl-L-alanine + ADP + phosphate + H(+)</text>
        <dbReference type="Rhea" id="RHEA:23372"/>
        <dbReference type="ChEBI" id="CHEBI:15378"/>
        <dbReference type="ChEBI" id="CHEBI:30616"/>
        <dbReference type="ChEBI" id="CHEBI:43474"/>
        <dbReference type="ChEBI" id="CHEBI:57972"/>
        <dbReference type="ChEBI" id="CHEBI:70757"/>
        <dbReference type="ChEBI" id="CHEBI:83898"/>
        <dbReference type="ChEBI" id="CHEBI:456216"/>
        <dbReference type="EC" id="6.3.2.8"/>
    </reaction>
</comment>
<dbReference type="SUPFAM" id="SSF51984">
    <property type="entry name" value="MurCD N-terminal domain"/>
    <property type="match status" value="1"/>
</dbReference>
<dbReference type="InterPro" id="IPR036615">
    <property type="entry name" value="Mur_ligase_C_dom_sf"/>
</dbReference>
<dbReference type="InterPro" id="IPR004101">
    <property type="entry name" value="Mur_ligase_C"/>
</dbReference>
<dbReference type="PANTHER" id="PTHR43445">
    <property type="entry name" value="UDP-N-ACETYLMURAMATE--L-ALANINE LIGASE-RELATED"/>
    <property type="match status" value="1"/>
</dbReference>
<accession>A0A348HDH5</accession>
<evidence type="ECO:0000256" key="9">
    <source>
        <dbReference type="ARBA" id="ARBA00022960"/>
    </source>
</evidence>
<evidence type="ECO:0000256" key="12">
    <source>
        <dbReference type="ARBA" id="ARBA00023316"/>
    </source>
</evidence>
<keyword evidence="4 14" id="KW-0963">Cytoplasm</keyword>
<dbReference type="GO" id="GO:0051301">
    <property type="term" value="P:cell division"/>
    <property type="evidence" value="ECO:0007669"/>
    <property type="project" value="UniProtKB-KW"/>
</dbReference>
<gene>
    <name evidence="14" type="primary">murC</name>
    <name evidence="18" type="ORF">ZBT109_0904</name>
</gene>
<comment type="pathway">
    <text evidence="2 14">Cell wall biogenesis; peptidoglycan biosynthesis.</text>
</comment>
<dbReference type="GO" id="GO:0009252">
    <property type="term" value="P:peptidoglycan biosynthetic process"/>
    <property type="evidence" value="ECO:0007669"/>
    <property type="project" value="UniProtKB-UniRule"/>
</dbReference>
<keyword evidence="9 14" id="KW-0133">Cell shape</keyword>
<sequence length="533" mass="57688">MKRWSLCSTLKHLPPWPCMLASVHVLTPLMCWQAAVWRLILSHIEYSSDTATPARPGRVCSRGNMGRIRRIHFVGVGGSGMCGIAEVLANQHFDVSGSDIKASSATEHLTSCGVKVSIGHREENAHGADVVVVSTAINEANPEIGYARAHRIPVVRRAEMLAELMRFRHGIAIAGTHGKTTTTSLTATLLAEGGLDPTFVIGGKLTSAGANACLGKGEYLVAEADESDASFLHLQPMAAIVTNIDADHMATYGGSFERLQDAFVEFLHNLPFYGQAILCVDDDTVRGLLPRIKRQFVTYGFSDDADFRIRNFTQAGNLIHFTAERPEGYAPLDVTLAMPGRHNALNALAAIAVATDTGVADDDIVRALAGFKGVGRRFQVHGNFPLTDGGEVMLVDDYGHHPREVDMVIQGIRKGWPDRRLVMIYQPHRYTRTQDLYEEFVRVLSGVDTLLLMDVYSAGEAPISGADGRSLAGSIRQRGQVDPLFVEDKPALPALLGNVLRDGDIVITQGAGDIGTISLALANSGMNMEKVKL</sequence>
<feature type="domain" description="Mur ligase N-terminal catalytic" evidence="15">
    <location>
        <begin position="70"/>
        <end position="168"/>
    </location>
</feature>
<keyword evidence="11 14" id="KW-0131">Cell cycle</keyword>
<evidence type="ECO:0000259" key="16">
    <source>
        <dbReference type="Pfam" id="PF02875"/>
    </source>
</evidence>
<feature type="binding site" evidence="14">
    <location>
        <begin position="175"/>
        <end position="181"/>
    </location>
    <ligand>
        <name>ATP</name>
        <dbReference type="ChEBI" id="CHEBI:30616"/>
    </ligand>
</feature>
<dbReference type="InterPro" id="IPR000713">
    <property type="entry name" value="Mur_ligase_N"/>
</dbReference>
<evidence type="ECO:0000256" key="4">
    <source>
        <dbReference type="ARBA" id="ARBA00022490"/>
    </source>
</evidence>
<reference evidence="18 19" key="1">
    <citation type="submission" date="2018-09" db="EMBL/GenBank/DDBJ databases">
        <title>Zymobacter palmae IAM14233 (=T109) whole genome analysis.</title>
        <authorList>
            <person name="Yanase H."/>
        </authorList>
    </citation>
    <scope>NUCLEOTIDE SEQUENCE [LARGE SCALE GENOMIC DNA]</scope>
    <source>
        <strain evidence="18 19">IAM14233</strain>
    </source>
</reference>
<organism evidence="18 19">
    <name type="scientific">Zymobacter palmae</name>
    <dbReference type="NCBI Taxonomy" id="33074"/>
    <lineage>
        <taxon>Bacteria</taxon>
        <taxon>Pseudomonadati</taxon>
        <taxon>Pseudomonadota</taxon>
        <taxon>Gammaproteobacteria</taxon>
        <taxon>Oceanospirillales</taxon>
        <taxon>Halomonadaceae</taxon>
        <taxon>Zymobacter group</taxon>
        <taxon>Zymobacter</taxon>
    </lineage>
</organism>
<feature type="domain" description="Mur ligase C-terminal" evidence="16">
    <location>
        <begin position="376"/>
        <end position="512"/>
    </location>
</feature>
<evidence type="ECO:0000313" key="18">
    <source>
        <dbReference type="EMBL" id="BBG29677.1"/>
    </source>
</evidence>
<dbReference type="GO" id="GO:0008763">
    <property type="term" value="F:UDP-N-acetylmuramate-L-alanine ligase activity"/>
    <property type="evidence" value="ECO:0007669"/>
    <property type="project" value="UniProtKB-UniRule"/>
</dbReference>
<dbReference type="FunFam" id="3.40.1190.10:FF:000001">
    <property type="entry name" value="UDP-N-acetylmuramate--L-alanine ligase"/>
    <property type="match status" value="1"/>
</dbReference>
<dbReference type="Gene3D" id="3.40.1190.10">
    <property type="entry name" value="Mur-like, catalytic domain"/>
    <property type="match status" value="1"/>
</dbReference>
<evidence type="ECO:0000256" key="10">
    <source>
        <dbReference type="ARBA" id="ARBA00022984"/>
    </source>
</evidence>
<comment type="subcellular location">
    <subcellularLocation>
        <location evidence="1 14">Cytoplasm</location>
    </subcellularLocation>
</comment>
<dbReference type="HAMAP" id="MF_00046">
    <property type="entry name" value="MurC"/>
    <property type="match status" value="1"/>
</dbReference>
<name>A0A348HDH5_9GAMM</name>
<evidence type="ECO:0000256" key="6">
    <source>
        <dbReference type="ARBA" id="ARBA00022618"/>
    </source>
</evidence>
<dbReference type="AlphaFoldDB" id="A0A348HDH5"/>
<evidence type="ECO:0000256" key="8">
    <source>
        <dbReference type="ARBA" id="ARBA00022840"/>
    </source>
</evidence>
<keyword evidence="5 14" id="KW-0436">Ligase</keyword>
<dbReference type="GO" id="GO:0005524">
    <property type="term" value="F:ATP binding"/>
    <property type="evidence" value="ECO:0007669"/>
    <property type="project" value="UniProtKB-UniRule"/>
</dbReference>
<proteinExistence type="inferred from homology"/>
<dbReference type="EC" id="6.3.2.8" evidence="3 14"/>
<dbReference type="GO" id="GO:0008360">
    <property type="term" value="P:regulation of cell shape"/>
    <property type="evidence" value="ECO:0007669"/>
    <property type="project" value="UniProtKB-KW"/>
</dbReference>
<evidence type="ECO:0000256" key="1">
    <source>
        <dbReference type="ARBA" id="ARBA00004496"/>
    </source>
</evidence>
<dbReference type="SUPFAM" id="SSF53623">
    <property type="entry name" value="MurD-like peptide ligases, catalytic domain"/>
    <property type="match status" value="1"/>
</dbReference>
<keyword evidence="19" id="KW-1185">Reference proteome</keyword>
<dbReference type="SUPFAM" id="SSF53244">
    <property type="entry name" value="MurD-like peptide ligases, peptide-binding domain"/>
    <property type="match status" value="1"/>
</dbReference>
<evidence type="ECO:0000256" key="7">
    <source>
        <dbReference type="ARBA" id="ARBA00022741"/>
    </source>
</evidence>
<dbReference type="InterPro" id="IPR050061">
    <property type="entry name" value="MurCDEF_pg_biosynth"/>
</dbReference>
<protein>
    <recommendedName>
        <fullName evidence="3 14">UDP-N-acetylmuramate--L-alanine ligase</fullName>
        <ecNumber evidence="3 14">6.3.2.8</ecNumber>
    </recommendedName>
    <alternativeName>
        <fullName evidence="14">UDP-N-acetylmuramoyl-L-alanine synthetase</fullName>
    </alternativeName>
</protein>
<dbReference type="Gene3D" id="3.40.50.720">
    <property type="entry name" value="NAD(P)-binding Rossmann-like Domain"/>
    <property type="match status" value="1"/>
</dbReference>
<dbReference type="PANTHER" id="PTHR43445:SF3">
    <property type="entry name" value="UDP-N-ACETYLMURAMATE--L-ALANINE LIGASE"/>
    <property type="match status" value="1"/>
</dbReference>
<comment type="similarity">
    <text evidence="14">Belongs to the MurCDEF family.</text>
</comment>
<evidence type="ECO:0000313" key="19">
    <source>
        <dbReference type="Proteomes" id="UP000267342"/>
    </source>
</evidence>
<evidence type="ECO:0000256" key="2">
    <source>
        <dbReference type="ARBA" id="ARBA00004752"/>
    </source>
</evidence>
<dbReference type="KEGG" id="zpl:ZBT109_0904"/>
<dbReference type="Pfam" id="PF08245">
    <property type="entry name" value="Mur_ligase_M"/>
    <property type="match status" value="1"/>
</dbReference>
<keyword evidence="10 14" id="KW-0573">Peptidoglycan synthesis</keyword>
<dbReference type="InterPro" id="IPR005758">
    <property type="entry name" value="UDP-N-AcMur_Ala_ligase_MurC"/>
</dbReference>
<keyword evidence="8 14" id="KW-0067">ATP-binding</keyword>
<evidence type="ECO:0000259" key="17">
    <source>
        <dbReference type="Pfam" id="PF08245"/>
    </source>
</evidence>
<dbReference type="STRING" id="1123510.GCA_000620025_02267"/>
<evidence type="ECO:0000256" key="13">
    <source>
        <dbReference type="ARBA" id="ARBA00047833"/>
    </source>
</evidence>
<dbReference type="Proteomes" id="UP000267342">
    <property type="component" value="Chromosome"/>
</dbReference>
<evidence type="ECO:0000256" key="3">
    <source>
        <dbReference type="ARBA" id="ARBA00012211"/>
    </source>
</evidence>
<keyword evidence="7 14" id="KW-0547">Nucleotide-binding</keyword>
<dbReference type="GO" id="GO:0005737">
    <property type="term" value="C:cytoplasm"/>
    <property type="evidence" value="ECO:0007669"/>
    <property type="project" value="UniProtKB-SubCell"/>
</dbReference>
<evidence type="ECO:0000256" key="14">
    <source>
        <dbReference type="HAMAP-Rule" id="MF_00046"/>
    </source>
</evidence>
<comment type="function">
    <text evidence="14">Cell wall formation.</text>
</comment>
<keyword evidence="12 14" id="KW-0961">Cell wall biogenesis/degradation</keyword>
<evidence type="ECO:0000256" key="5">
    <source>
        <dbReference type="ARBA" id="ARBA00022598"/>
    </source>
</evidence>
<evidence type="ECO:0000259" key="15">
    <source>
        <dbReference type="Pfam" id="PF01225"/>
    </source>
</evidence>
<dbReference type="NCBIfam" id="TIGR01082">
    <property type="entry name" value="murC"/>
    <property type="match status" value="1"/>
</dbReference>
<dbReference type="Pfam" id="PF01225">
    <property type="entry name" value="Mur_ligase"/>
    <property type="match status" value="1"/>
</dbReference>
<keyword evidence="6 14" id="KW-0132">Cell division</keyword>
<dbReference type="UniPathway" id="UPA00219"/>
<dbReference type="Gene3D" id="3.90.190.20">
    <property type="entry name" value="Mur ligase, C-terminal domain"/>
    <property type="match status" value="1"/>
</dbReference>
<dbReference type="InterPro" id="IPR036565">
    <property type="entry name" value="Mur-like_cat_sf"/>
</dbReference>